<evidence type="ECO:0000313" key="1">
    <source>
        <dbReference type="EMBL" id="DAD76564.1"/>
    </source>
</evidence>
<sequence>MDEIYHKRWRPADVRKLSELYAAGRPPEEIAGELGRNVRAVKSKVWRLGLRRKQIAREARRKLDCMPNPFGWMK</sequence>
<organism evidence="1">
    <name type="scientific">Siphoviridae sp. ctqpo8</name>
    <dbReference type="NCBI Taxonomy" id="2826469"/>
    <lineage>
        <taxon>Viruses</taxon>
        <taxon>Duplodnaviria</taxon>
        <taxon>Heunggongvirae</taxon>
        <taxon>Uroviricota</taxon>
        <taxon>Caudoviricetes</taxon>
    </lineage>
</organism>
<accession>A0A8S5M2V5</accession>
<dbReference type="Gene3D" id="1.10.10.60">
    <property type="entry name" value="Homeodomain-like"/>
    <property type="match status" value="1"/>
</dbReference>
<reference evidence="1" key="1">
    <citation type="journal article" date="2021" name="Proc. Natl. Acad. Sci. U.S.A.">
        <title>A Catalog of Tens of Thousands of Viruses from Human Metagenomes Reveals Hidden Associations with Chronic Diseases.</title>
        <authorList>
            <person name="Tisza M.J."/>
            <person name="Buck C.B."/>
        </authorList>
    </citation>
    <scope>NUCLEOTIDE SEQUENCE</scope>
    <source>
        <strain evidence="1">Ctqpo8</strain>
    </source>
</reference>
<dbReference type="EMBL" id="BK014804">
    <property type="protein sequence ID" value="DAD76564.1"/>
    <property type="molecule type" value="Genomic_DNA"/>
</dbReference>
<name>A0A8S5M2V5_9CAUD</name>
<protein>
    <submittedName>
        <fullName evidence="1">GcrA cell cycle regulator</fullName>
    </submittedName>
</protein>
<proteinExistence type="predicted"/>